<dbReference type="EMBL" id="VLTN01000002">
    <property type="protein sequence ID" value="KAA0157016.1"/>
    <property type="molecule type" value="Genomic_DNA"/>
</dbReference>
<dbReference type="AlphaFoldDB" id="A0A5A8CVG0"/>
<sequence length="762" mass="78217">MALNQSAPSLAGTVPLSLSRLVRRVAVLVTAVDGCGRSATLNVNVTVNAAPVRSGLLPDLVVDSTGVQLEYRPLALASAFEDADGDELTFELWASDSGANGTLGPPPSSIRLHSSSSQALPTFKGLRTFNISCDPSMHPPGTTASLAIVAADSLGATAESRFSVSFVSHCQVSQFSSWTNCTELCDGGTQTRNRTVLVPPTGDSATACPTLQEQRECNVDSCATAPRATFSMRFEGFNVSTARDRRLNESLVAVVAHHAAVAPGLVAVVFVDAGVVELDEELAADAGEAETQQEVTLGRRLAGVGADAVGATAPVLLPVTEAIVTVLVPASARATAQAVAQALDSASRTGAIAAAVKALAGLPAFRLVLLPVSVSSQRVESNSRPVPRSRVVVVKGSADSAATVVGLEGADADGDSLEALVLAVPKHGTLTQLSDVFSLHGYPPVQGADLSGSAPSNASLVTGSRNRVAFFPSAEDSEPEGAFGFATHVLSDGRQLSVAGLTWFVPSHGRLAVESFFVDAQGWVISDNSDRQAALPGGGIVFEPYADGALDRYVLGIEAAVNPDAAGADRAQWAFVAPQALSGNLAGAYGGALRFAMGVFEGSLDDASQVEAATPLVELDCASCGGRSGVTLGHYTTVEVLQGLFSSPRETAIPLVPTAWRRRPATLNAAWLPVSECELVAVLSGLTGLRIRGDITREHEAVGLDTVAFTVAQAELGKAASAGAGITRQVAQRGLPLECRFALTGDVATGGTNAVELTAASP</sequence>
<evidence type="ECO:0000256" key="4">
    <source>
        <dbReference type="ARBA" id="ARBA00023180"/>
    </source>
</evidence>
<reference evidence="6 7" key="1">
    <citation type="submission" date="2019-07" db="EMBL/GenBank/DDBJ databases">
        <title>Genomes of Cafeteria roenbergensis.</title>
        <authorList>
            <person name="Fischer M.G."/>
            <person name="Hackl T."/>
            <person name="Roman M."/>
        </authorList>
    </citation>
    <scope>NUCLEOTIDE SEQUENCE [LARGE SCALE GENOMIC DNA]</scope>
    <source>
        <strain evidence="6 7">BVI</strain>
    </source>
</reference>
<dbReference type="InterPro" id="IPR000884">
    <property type="entry name" value="TSP1_rpt"/>
</dbReference>
<gene>
    <name evidence="6" type="ORF">FNF29_00368</name>
</gene>
<dbReference type="PANTHER" id="PTHR20920:SF5">
    <property type="entry name" value="SMB DOMAIN-CONTAINING PROTEIN"/>
    <property type="match status" value="1"/>
</dbReference>
<feature type="domain" description="Laminin IV type A" evidence="5">
    <location>
        <begin position="518"/>
        <end position="732"/>
    </location>
</feature>
<dbReference type="InterPro" id="IPR036383">
    <property type="entry name" value="TSP1_rpt_sf"/>
</dbReference>
<dbReference type="PROSITE" id="PS51115">
    <property type="entry name" value="LAMININ_IVA"/>
    <property type="match status" value="1"/>
</dbReference>
<keyword evidence="3" id="KW-1015">Disulfide bond</keyword>
<dbReference type="PANTHER" id="PTHR20920">
    <property type="entry name" value="RPE-SPONDIN"/>
    <property type="match status" value="1"/>
</dbReference>
<dbReference type="InterPro" id="IPR039942">
    <property type="entry name" value="SBSPO"/>
</dbReference>
<dbReference type="Gene3D" id="2.20.100.10">
    <property type="entry name" value="Thrombospondin type-1 (TSP1) repeat"/>
    <property type="match status" value="1"/>
</dbReference>
<evidence type="ECO:0000256" key="2">
    <source>
        <dbReference type="ARBA" id="ARBA00022737"/>
    </source>
</evidence>
<keyword evidence="7" id="KW-1185">Reference proteome</keyword>
<dbReference type="InterPro" id="IPR000034">
    <property type="entry name" value="Laminin_IV"/>
</dbReference>
<evidence type="ECO:0000256" key="1">
    <source>
        <dbReference type="ARBA" id="ARBA00022729"/>
    </source>
</evidence>
<keyword evidence="2" id="KW-0677">Repeat</keyword>
<name>A0A5A8CVG0_CAFRO</name>
<keyword evidence="4" id="KW-0325">Glycoprotein</keyword>
<dbReference type="Pfam" id="PF19028">
    <property type="entry name" value="TSP1_spondin"/>
    <property type="match status" value="1"/>
</dbReference>
<dbReference type="InterPro" id="IPR044004">
    <property type="entry name" value="TSP1_spondin_dom"/>
</dbReference>
<dbReference type="Pfam" id="PF00052">
    <property type="entry name" value="Laminin_B"/>
    <property type="match status" value="1"/>
</dbReference>
<accession>A0A5A8CVG0</accession>
<comment type="caution">
    <text evidence="6">The sequence shown here is derived from an EMBL/GenBank/DDBJ whole genome shotgun (WGS) entry which is preliminary data.</text>
</comment>
<evidence type="ECO:0000313" key="7">
    <source>
        <dbReference type="Proteomes" id="UP000323011"/>
    </source>
</evidence>
<protein>
    <recommendedName>
        <fullName evidence="5">Laminin IV type A domain-containing protein</fullName>
    </recommendedName>
</protein>
<dbReference type="Proteomes" id="UP000323011">
    <property type="component" value="Unassembled WGS sequence"/>
</dbReference>
<dbReference type="PROSITE" id="PS50092">
    <property type="entry name" value="TSP1"/>
    <property type="match status" value="1"/>
</dbReference>
<evidence type="ECO:0000259" key="5">
    <source>
        <dbReference type="PROSITE" id="PS51115"/>
    </source>
</evidence>
<evidence type="ECO:0000313" key="6">
    <source>
        <dbReference type="EMBL" id="KAA0157016.1"/>
    </source>
</evidence>
<dbReference type="SMART" id="SM00209">
    <property type="entry name" value="TSP1"/>
    <property type="match status" value="1"/>
</dbReference>
<organism evidence="6 7">
    <name type="scientific">Cafeteria roenbergensis</name>
    <name type="common">Marine flagellate</name>
    <dbReference type="NCBI Taxonomy" id="33653"/>
    <lineage>
        <taxon>Eukaryota</taxon>
        <taxon>Sar</taxon>
        <taxon>Stramenopiles</taxon>
        <taxon>Bigyra</taxon>
        <taxon>Opalozoa</taxon>
        <taxon>Bicosoecida</taxon>
        <taxon>Cafeteriaceae</taxon>
        <taxon>Cafeteria</taxon>
    </lineage>
</organism>
<dbReference type="SMART" id="SM00281">
    <property type="entry name" value="LamB"/>
    <property type="match status" value="1"/>
</dbReference>
<keyword evidence="1" id="KW-0732">Signal</keyword>
<proteinExistence type="predicted"/>
<evidence type="ECO:0000256" key="3">
    <source>
        <dbReference type="ARBA" id="ARBA00023157"/>
    </source>
</evidence>
<dbReference type="SUPFAM" id="SSF82895">
    <property type="entry name" value="TSP-1 type 1 repeat"/>
    <property type="match status" value="1"/>
</dbReference>